<dbReference type="EMBL" id="BGPR01018542">
    <property type="protein sequence ID" value="GBN79440.1"/>
    <property type="molecule type" value="Genomic_DNA"/>
</dbReference>
<name>A0A4Y2RWV3_ARAVE</name>
<dbReference type="Proteomes" id="UP000499080">
    <property type="component" value="Unassembled WGS sequence"/>
</dbReference>
<comment type="caution">
    <text evidence="2">The sequence shown here is derived from an EMBL/GenBank/DDBJ whole genome shotgun (WGS) entry which is preliminary data.</text>
</comment>
<protein>
    <submittedName>
        <fullName evidence="2">Uncharacterized protein</fullName>
    </submittedName>
</protein>
<feature type="transmembrane region" description="Helical" evidence="1">
    <location>
        <begin position="154"/>
        <end position="175"/>
    </location>
</feature>
<keyword evidence="1" id="KW-1133">Transmembrane helix</keyword>
<evidence type="ECO:0000313" key="2">
    <source>
        <dbReference type="EMBL" id="GBN79440.1"/>
    </source>
</evidence>
<gene>
    <name evidence="2" type="ORF">AVEN_138681_1</name>
</gene>
<keyword evidence="1" id="KW-0812">Transmembrane</keyword>
<dbReference type="OrthoDB" id="6413192at2759"/>
<evidence type="ECO:0000256" key="1">
    <source>
        <dbReference type="SAM" id="Phobius"/>
    </source>
</evidence>
<feature type="transmembrane region" description="Helical" evidence="1">
    <location>
        <begin position="113"/>
        <end position="133"/>
    </location>
</feature>
<keyword evidence="3" id="KW-1185">Reference proteome</keyword>
<sequence length="281" mass="32741">MATEEFYSYIQNLDQAHITGIASEGTNYRYLDSLIIHLIRRLDHVYITLSHQVMNREELDMLNSRLSRLSTTNDEYLSFYSQLICFRNHRITLINKLMSTACELDINSFRSSIFRLFGFFVGVISSLNLGIHLGENLIGRSLKILPFLRLPVRCLFVAPSYFGYMCLITSLAEYLCSKYVVRCIINMIEEDKKLFGQVSNSLLKKDALQDIFTELFSQTIDNEIIMNVNEKLTDLTSNEKIFAAILVSNMRRDSLCIRDVRFLYKAYKFSRTEAAENWFNR</sequence>
<proteinExistence type="predicted"/>
<evidence type="ECO:0000313" key="3">
    <source>
        <dbReference type="Proteomes" id="UP000499080"/>
    </source>
</evidence>
<dbReference type="AlphaFoldDB" id="A0A4Y2RWV3"/>
<reference evidence="2 3" key="1">
    <citation type="journal article" date="2019" name="Sci. Rep.">
        <title>Orb-weaving spider Araneus ventricosus genome elucidates the spidroin gene catalogue.</title>
        <authorList>
            <person name="Kono N."/>
            <person name="Nakamura H."/>
            <person name="Ohtoshi R."/>
            <person name="Moran D.A.P."/>
            <person name="Shinohara A."/>
            <person name="Yoshida Y."/>
            <person name="Fujiwara M."/>
            <person name="Mori M."/>
            <person name="Tomita M."/>
            <person name="Arakawa K."/>
        </authorList>
    </citation>
    <scope>NUCLEOTIDE SEQUENCE [LARGE SCALE GENOMIC DNA]</scope>
</reference>
<keyword evidence="1" id="KW-0472">Membrane</keyword>
<organism evidence="2 3">
    <name type="scientific">Araneus ventricosus</name>
    <name type="common">Orbweaver spider</name>
    <name type="synonym">Epeira ventricosa</name>
    <dbReference type="NCBI Taxonomy" id="182803"/>
    <lineage>
        <taxon>Eukaryota</taxon>
        <taxon>Metazoa</taxon>
        <taxon>Ecdysozoa</taxon>
        <taxon>Arthropoda</taxon>
        <taxon>Chelicerata</taxon>
        <taxon>Arachnida</taxon>
        <taxon>Araneae</taxon>
        <taxon>Araneomorphae</taxon>
        <taxon>Entelegynae</taxon>
        <taxon>Araneoidea</taxon>
        <taxon>Araneidae</taxon>
        <taxon>Araneus</taxon>
    </lineage>
</organism>
<accession>A0A4Y2RWV3</accession>